<evidence type="ECO:0000313" key="3">
    <source>
        <dbReference type="Proteomes" id="UP000029549"/>
    </source>
</evidence>
<dbReference type="InterPro" id="IPR018330">
    <property type="entry name" value="RecT_fam"/>
</dbReference>
<dbReference type="NCBIfam" id="TIGR01913">
    <property type="entry name" value="bet_lambda"/>
    <property type="match status" value="1"/>
</dbReference>
<feature type="compositionally biased region" description="Polar residues" evidence="1">
    <location>
        <begin position="224"/>
        <end position="239"/>
    </location>
</feature>
<dbReference type="Proteomes" id="UP000029549">
    <property type="component" value="Unassembled WGS sequence"/>
</dbReference>
<feature type="region of interest" description="Disordered" evidence="1">
    <location>
        <begin position="308"/>
        <end position="348"/>
    </location>
</feature>
<dbReference type="InterPro" id="IPR010183">
    <property type="entry name" value="Phage_lambda_Bet"/>
</dbReference>
<reference evidence="2 3" key="1">
    <citation type="submission" date="2013-09" db="EMBL/GenBank/DDBJ databases">
        <title>High correlation between genotypes and phenotypes of environmental bacteria Comamonas testosteroni strains.</title>
        <authorList>
            <person name="Liu L."/>
            <person name="Zhu W."/>
            <person name="Xia X."/>
            <person name="Xu B."/>
            <person name="Luo M."/>
            <person name="Wang G."/>
        </authorList>
    </citation>
    <scope>NUCLEOTIDE SEQUENCE [LARGE SCALE GENOMIC DNA]</scope>
    <source>
        <strain evidence="2 3">DF2</strain>
    </source>
</reference>
<dbReference type="EMBL" id="AWTP01000104">
    <property type="protein sequence ID" value="KGH12705.1"/>
    <property type="molecule type" value="Genomic_DNA"/>
</dbReference>
<accession>A0A0E3BYU0</accession>
<feature type="region of interest" description="Disordered" evidence="1">
    <location>
        <begin position="219"/>
        <end position="239"/>
    </location>
</feature>
<evidence type="ECO:0000256" key="1">
    <source>
        <dbReference type="SAM" id="MobiDB-lite"/>
    </source>
</evidence>
<organism evidence="2 3">
    <name type="scientific">Comamonas thiooxydans</name>
    <dbReference type="NCBI Taxonomy" id="363952"/>
    <lineage>
        <taxon>Bacteria</taxon>
        <taxon>Pseudomonadati</taxon>
        <taxon>Pseudomonadota</taxon>
        <taxon>Betaproteobacteria</taxon>
        <taxon>Burkholderiales</taxon>
        <taxon>Comamonadaceae</taxon>
        <taxon>Comamonas</taxon>
    </lineage>
</organism>
<protein>
    <recommendedName>
        <fullName evidence="4">Phage recombination protein Bet</fullName>
    </recommendedName>
</protein>
<sequence>MSQEQKSQSEATLMGRFGARFGVDPVKLFDTLKAVAFRQRDANAQPSNEQMMALMIVAEQYGLNPFLKEIYAYPDKNSGIVPVVGIDGWSNIVNQHNQYDGMEVVYSDSMVEVKGVNAKVHEWIEVLIYRKDRSHPTRVREYMDECYRPPTQRTGATGPYQIIGPWQTHPKRMLRHKAFIQCARLALSFTGIFDQDEAERIIDADSNVVGASVKVVKTQDDQRTASSAESVANTQGNTPLQLTHDQMEPLLQQLLNRTLPNQTWNVARQYVEQRFTGENLEQALAFLNDKQMEHTQAPEQDYDAMQQRRANGHAPHGHQERTERVMPPLDDDYLPPGGDDSQVETSFF</sequence>
<dbReference type="AlphaFoldDB" id="A0A0E3BYU0"/>
<dbReference type="Pfam" id="PF03837">
    <property type="entry name" value="RecT"/>
    <property type="match status" value="1"/>
</dbReference>
<dbReference type="GO" id="GO:0003677">
    <property type="term" value="F:DNA binding"/>
    <property type="evidence" value="ECO:0007669"/>
    <property type="project" value="InterPro"/>
</dbReference>
<keyword evidence="3" id="KW-1185">Reference proteome</keyword>
<proteinExistence type="predicted"/>
<comment type="caution">
    <text evidence="2">The sequence shown here is derived from an EMBL/GenBank/DDBJ whole genome shotgun (WGS) entry which is preliminary data.</text>
</comment>
<evidence type="ECO:0000313" key="2">
    <source>
        <dbReference type="EMBL" id="KGH12705.1"/>
    </source>
</evidence>
<dbReference type="GO" id="GO:0006310">
    <property type="term" value="P:DNA recombination"/>
    <property type="evidence" value="ECO:0007669"/>
    <property type="project" value="InterPro"/>
</dbReference>
<dbReference type="RefSeq" id="WP_052052714.1">
    <property type="nucleotide sequence ID" value="NZ_AWTO01000156.1"/>
</dbReference>
<evidence type="ECO:0008006" key="4">
    <source>
        <dbReference type="Google" id="ProtNLM"/>
    </source>
</evidence>
<gene>
    <name evidence="2" type="ORF">P608_10165</name>
</gene>
<name>A0A0E3BYU0_9BURK</name>